<evidence type="ECO:0000256" key="4">
    <source>
        <dbReference type="ARBA" id="ARBA00022807"/>
    </source>
</evidence>
<keyword evidence="4" id="KW-0788">Thiol protease</keyword>
<dbReference type="InterPro" id="IPR038765">
    <property type="entry name" value="Papain-like_cys_pep_sf"/>
</dbReference>
<evidence type="ECO:0000256" key="1">
    <source>
        <dbReference type="ARBA" id="ARBA00007074"/>
    </source>
</evidence>
<dbReference type="InterPro" id="IPR051794">
    <property type="entry name" value="PG_Endopeptidase_C40"/>
</dbReference>
<sequence>MSSSEASSRAKSPIRFPAAPARPPVDRFRLTGPTRALDPRTNAIRPDLADAALAGMLFAPHYALPHPCRVEAASVPLSGAADGSATAVSQLKQGEGFAVLDVTGGWAWGYGLHDHYVGYLPVAALGAIEAEANHVVTAPLAPVFAGPAIKTAVVTSLPIGARLCGEAEGAFLKVAQGYLHLRHVAAVDEVSPDPVAVAERLIGAPYLWGGRGAGGIDCSGLVQVALGLSGILAPRDSDQQRGLGREIAEGDALRRGDIIFFPGHVGLMADGARLLHANAFWMATVIEPLADVIARLEEAGETRPIVARRRID</sequence>
<dbReference type="Pfam" id="PF00877">
    <property type="entry name" value="NLPC_P60"/>
    <property type="match status" value="1"/>
</dbReference>
<comment type="similarity">
    <text evidence="1">Belongs to the peptidase C40 family.</text>
</comment>
<keyword evidence="8" id="KW-1185">Reference proteome</keyword>
<protein>
    <submittedName>
        <fullName evidence="7">C40 family peptidase</fullName>
    </submittedName>
</protein>
<evidence type="ECO:0000256" key="5">
    <source>
        <dbReference type="SAM" id="MobiDB-lite"/>
    </source>
</evidence>
<name>A0ABY7TNX0_9SPHN</name>
<feature type="region of interest" description="Disordered" evidence="5">
    <location>
        <begin position="1"/>
        <end position="33"/>
    </location>
</feature>
<proteinExistence type="inferred from homology"/>
<accession>A0ABY7TNX0</accession>
<gene>
    <name evidence="7" type="ORF">PQ455_05175</name>
</gene>
<dbReference type="PANTHER" id="PTHR47359:SF3">
    <property type="entry name" value="NLP_P60 DOMAIN-CONTAINING PROTEIN-RELATED"/>
    <property type="match status" value="1"/>
</dbReference>
<evidence type="ECO:0000259" key="6">
    <source>
        <dbReference type="PROSITE" id="PS51935"/>
    </source>
</evidence>
<reference evidence="7 8" key="1">
    <citation type="submission" date="2023-02" db="EMBL/GenBank/DDBJ databases">
        <title>Genome sequence of Sphingomonas naphthae.</title>
        <authorList>
            <person name="Kim S."/>
            <person name="Heo J."/>
            <person name="Kwon S.-W."/>
        </authorList>
    </citation>
    <scope>NUCLEOTIDE SEQUENCE [LARGE SCALE GENOMIC DNA]</scope>
    <source>
        <strain evidence="7 8">KACC 18716</strain>
    </source>
</reference>
<dbReference type="RefSeq" id="WP_273689814.1">
    <property type="nucleotide sequence ID" value="NZ_CP117411.1"/>
</dbReference>
<evidence type="ECO:0000313" key="7">
    <source>
        <dbReference type="EMBL" id="WCT74625.1"/>
    </source>
</evidence>
<dbReference type="Pfam" id="PF18348">
    <property type="entry name" value="SH3_16"/>
    <property type="match status" value="1"/>
</dbReference>
<dbReference type="Gene3D" id="3.90.1720.10">
    <property type="entry name" value="endopeptidase domain like (from Nostoc punctiforme)"/>
    <property type="match status" value="1"/>
</dbReference>
<dbReference type="PANTHER" id="PTHR47359">
    <property type="entry name" value="PEPTIDOGLYCAN DL-ENDOPEPTIDASE CWLO"/>
    <property type="match status" value="1"/>
</dbReference>
<evidence type="ECO:0000256" key="2">
    <source>
        <dbReference type="ARBA" id="ARBA00022670"/>
    </source>
</evidence>
<feature type="compositionally biased region" description="Low complexity" evidence="5">
    <location>
        <begin position="1"/>
        <end position="19"/>
    </location>
</feature>
<dbReference type="SUPFAM" id="SSF54001">
    <property type="entry name" value="Cysteine proteinases"/>
    <property type="match status" value="1"/>
</dbReference>
<dbReference type="PROSITE" id="PS51935">
    <property type="entry name" value="NLPC_P60"/>
    <property type="match status" value="1"/>
</dbReference>
<organism evidence="7 8">
    <name type="scientific">Sphingomonas naphthae</name>
    <dbReference type="NCBI Taxonomy" id="1813468"/>
    <lineage>
        <taxon>Bacteria</taxon>
        <taxon>Pseudomonadati</taxon>
        <taxon>Pseudomonadota</taxon>
        <taxon>Alphaproteobacteria</taxon>
        <taxon>Sphingomonadales</taxon>
        <taxon>Sphingomonadaceae</taxon>
        <taxon>Sphingomonas</taxon>
    </lineage>
</organism>
<dbReference type="Proteomes" id="UP001220395">
    <property type="component" value="Chromosome"/>
</dbReference>
<evidence type="ECO:0000256" key="3">
    <source>
        <dbReference type="ARBA" id="ARBA00022801"/>
    </source>
</evidence>
<feature type="domain" description="NlpC/P60" evidence="6">
    <location>
        <begin position="188"/>
        <end position="312"/>
    </location>
</feature>
<dbReference type="EMBL" id="CP117411">
    <property type="protein sequence ID" value="WCT74625.1"/>
    <property type="molecule type" value="Genomic_DNA"/>
</dbReference>
<keyword evidence="3" id="KW-0378">Hydrolase</keyword>
<dbReference type="InterPro" id="IPR000064">
    <property type="entry name" value="NLP_P60_dom"/>
</dbReference>
<evidence type="ECO:0000313" key="8">
    <source>
        <dbReference type="Proteomes" id="UP001220395"/>
    </source>
</evidence>
<dbReference type="InterPro" id="IPR041382">
    <property type="entry name" value="SH3_16"/>
</dbReference>
<keyword evidence="2" id="KW-0645">Protease</keyword>